<evidence type="ECO:0000313" key="4">
    <source>
        <dbReference type="Proteomes" id="UP000319209"/>
    </source>
</evidence>
<keyword evidence="3" id="KW-0540">Nuclease</keyword>
<evidence type="ECO:0000313" key="3">
    <source>
        <dbReference type="EMBL" id="QDO92724.1"/>
    </source>
</evidence>
<dbReference type="RefSeq" id="WP_143379633.1">
    <property type="nucleotide sequence ID" value="NZ_CP041637.1"/>
</dbReference>
<evidence type="ECO:0000259" key="2">
    <source>
        <dbReference type="Pfam" id="PF03372"/>
    </source>
</evidence>
<dbReference type="EMBL" id="CP041637">
    <property type="protein sequence ID" value="QDO92724.1"/>
    <property type="molecule type" value="Genomic_DNA"/>
</dbReference>
<keyword evidence="3" id="KW-0269">Exonuclease</keyword>
<name>A0A516GMH0_9FLAO</name>
<dbReference type="Pfam" id="PF03372">
    <property type="entry name" value="Exo_endo_phos"/>
    <property type="match status" value="1"/>
</dbReference>
<dbReference type="Proteomes" id="UP000319209">
    <property type="component" value="Chromosome"/>
</dbReference>
<keyword evidence="3" id="KW-0378">Hydrolase</keyword>
<dbReference type="SUPFAM" id="SSF56219">
    <property type="entry name" value="DNase I-like"/>
    <property type="match status" value="1"/>
</dbReference>
<dbReference type="AlphaFoldDB" id="A0A516GMH0"/>
<feature type="transmembrane region" description="Helical" evidence="1">
    <location>
        <begin position="12"/>
        <end position="28"/>
    </location>
</feature>
<dbReference type="InterPro" id="IPR036691">
    <property type="entry name" value="Endo/exonu/phosph_ase_sf"/>
</dbReference>
<protein>
    <submittedName>
        <fullName evidence="3">Endonuclease/exonuclease/phosphatase family protein</fullName>
    </submittedName>
</protein>
<organism evidence="3 4">
    <name type="scientific">Formosa sediminum</name>
    <dbReference type="NCBI Taxonomy" id="2594004"/>
    <lineage>
        <taxon>Bacteria</taxon>
        <taxon>Pseudomonadati</taxon>
        <taxon>Bacteroidota</taxon>
        <taxon>Flavobacteriia</taxon>
        <taxon>Flavobacteriales</taxon>
        <taxon>Flavobacteriaceae</taxon>
        <taxon>Formosa</taxon>
    </lineage>
</organism>
<dbReference type="OrthoDB" id="1434565at2"/>
<feature type="transmembrane region" description="Helical" evidence="1">
    <location>
        <begin position="64"/>
        <end position="81"/>
    </location>
</feature>
<dbReference type="InterPro" id="IPR005135">
    <property type="entry name" value="Endo/exonuclease/phosphatase"/>
</dbReference>
<keyword evidence="1" id="KW-0812">Transmembrane</keyword>
<accession>A0A516GMH0</accession>
<keyword evidence="1" id="KW-0472">Membrane</keyword>
<proteinExistence type="predicted"/>
<sequence>MIQLLFKYKKKAYLLFWYAFLILIHFIIKDRFQPIVFLFNAVPLIVIIAYGFFLAFIIRKHRPLLLAILSINILLGIYWYSNYYFKTESIQVSQLQTRSLLFWNISRPEHLPLEDIFRKIEEHNPDILVFVEAKKIPETDLIAFTTKYPLYGIIQLQSEMMIAIKGQINETIYKRISTGSNCNMVTCTIKGEEIKILINDLFANPALSKRFDFEIIQSVIQTEQVDIIVGDFNTPYESAFFETFKTDFESFHNYNNGFSATWPSKFPLLEIDHIWISKTWQPLILDKEFNSNSDHGLLVGTYTLRP</sequence>
<keyword evidence="1" id="KW-1133">Transmembrane helix</keyword>
<dbReference type="KEGG" id="fop:FNB79_01615"/>
<dbReference type="Gene3D" id="3.60.10.10">
    <property type="entry name" value="Endonuclease/exonuclease/phosphatase"/>
    <property type="match status" value="1"/>
</dbReference>
<keyword evidence="4" id="KW-1185">Reference proteome</keyword>
<evidence type="ECO:0000256" key="1">
    <source>
        <dbReference type="SAM" id="Phobius"/>
    </source>
</evidence>
<dbReference type="GO" id="GO:0004527">
    <property type="term" value="F:exonuclease activity"/>
    <property type="evidence" value="ECO:0007669"/>
    <property type="project" value="UniProtKB-KW"/>
</dbReference>
<keyword evidence="3" id="KW-0255">Endonuclease</keyword>
<gene>
    <name evidence="3" type="ORF">FNB79_01615</name>
</gene>
<dbReference type="GO" id="GO:0004519">
    <property type="term" value="F:endonuclease activity"/>
    <property type="evidence" value="ECO:0007669"/>
    <property type="project" value="UniProtKB-KW"/>
</dbReference>
<feature type="domain" description="Endonuclease/exonuclease/phosphatase" evidence="2">
    <location>
        <begin position="102"/>
        <end position="295"/>
    </location>
</feature>
<feature type="transmembrane region" description="Helical" evidence="1">
    <location>
        <begin position="34"/>
        <end position="57"/>
    </location>
</feature>
<reference evidence="3 4" key="1">
    <citation type="submission" date="2019-07" db="EMBL/GenBank/DDBJ databases">
        <title>Genome sequencing for Formosa sp. PS13.</title>
        <authorList>
            <person name="Park S.-J."/>
        </authorList>
    </citation>
    <scope>NUCLEOTIDE SEQUENCE [LARGE SCALE GENOMIC DNA]</scope>
    <source>
        <strain evidence="3 4">PS13</strain>
    </source>
</reference>